<dbReference type="PANTHER" id="PTHR36118:SF1">
    <property type="entry name" value="ION-TRANSLOCATING OXIDOREDUCTASE COMPLEX SUBUNIT G"/>
    <property type="match status" value="1"/>
</dbReference>
<dbReference type="eggNOG" id="COG4659">
    <property type="taxonomic scope" value="Bacteria"/>
</dbReference>
<dbReference type="Pfam" id="PF04205">
    <property type="entry name" value="FMN_bind"/>
    <property type="match status" value="1"/>
</dbReference>
<dbReference type="GO" id="GO:0009055">
    <property type="term" value="F:electron transfer activity"/>
    <property type="evidence" value="ECO:0007669"/>
    <property type="project" value="InterPro"/>
</dbReference>
<dbReference type="EMBL" id="CP002085">
    <property type="protein sequence ID" value="ADK85113.1"/>
    <property type="molecule type" value="Genomic_DNA"/>
</dbReference>
<dbReference type="PIRSF" id="PIRSF006091">
    <property type="entry name" value="E_trnsport_RnfG"/>
    <property type="match status" value="1"/>
</dbReference>
<keyword evidence="9" id="KW-1185">Reference proteome</keyword>
<evidence type="ECO:0000313" key="8">
    <source>
        <dbReference type="EMBL" id="ADK85113.1"/>
    </source>
</evidence>
<protein>
    <recommendedName>
        <fullName evidence="6">Ion-translocating oxidoreductase complex subunit G</fullName>
        <ecNumber evidence="6">7.-.-.-</ecNumber>
    </recommendedName>
    <alternativeName>
        <fullName evidence="6">Rnf electron transport complex subunit G</fullName>
    </alternativeName>
</protein>
<evidence type="ECO:0000256" key="3">
    <source>
        <dbReference type="ARBA" id="ARBA00022630"/>
    </source>
</evidence>
<dbReference type="GO" id="GO:0022900">
    <property type="term" value="P:electron transport chain"/>
    <property type="evidence" value="ECO:0007669"/>
    <property type="project" value="UniProtKB-UniRule"/>
</dbReference>
<feature type="modified residue" description="FMN phosphoryl threonine" evidence="6">
    <location>
        <position position="165"/>
    </location>
</feature>
<keyword evidence="6" id="KW-0472">Membrane</keyword>
<dbReference type="HOGENOM" id="CLU_077882_1_1_7"/>
<evidence type="ECO:0000256" key="5">
    <source>
        <dbReference type="ARBA" id="ARBA00022982"/>
    </source>
</evidence>
<keyword evidence="1 6" id="KW-0813">Transport</keyword>
<dbReference type="HAMAP" id="MF_00479">
    <property type="entry name" value="RsxG_RnfG"/>
    <property type="match status" value="1"/>
</dbReference>
<comment type="subunit">
    <text evidence="6">The complex is composed of six subunits: RnfA, RnfB, RnfC, RnfD, RnfE and RnfG.</text>
</comment>
<keyword evidence="4 6" id="KW-0288">FMN</keyword>
<keyword evidence="3 6" id="KW-0285">Flavoprotein</keyword>
<dbReference type="GO" id="GO:0010181">
    <property type="term" value="F:FMN binding"/>
    <property type="evidence" value="ECO:0007669"/>
    <property type="project" value="InterPro"/>
</dbReference>
<evidence type="ECO:0000256" key="1">
    <source>
        <dbReference type="ARBA" id="ARBA00022448"/>
    </source>
</evidence>
<keyword evidence="5 6" id="KW-0249">Electron transport</keyword>
<dbReference type="NCBIfam" id="TIGR01947">
    <property type="entry name" value="rnfG"/>
    <property type="match status" value="1"/>
</dbReference>
<keyword evidence="6" id="KW-1278">Translocase</keyword>
<proteinExistence type="inferred from homology"/>
<keyword evidence="2 6" id="KW-0597">Phosphoprotein</keyword>
<keyword evidence="6" id="KW-1133">Transmembrane helix</keyword>
<dbReference type="InterPro" id="IPR010209">
    <property type="entry name" value="Ion_transpt_RnfG/RsxG"/>
</dbReference>
<evidence type="ECO:0000256" key="6">
    <source>
        <dbReference type="HAMAP-Rule" id="MF_00479"/>
    </source>
</evidence>
<dbReference type="PANTHER" id="PTHR36118">
    <property type="entry name" value="ION-TRANSLOCATING OXIDOREDUCTASE COMPLEX SUBUNIT G"/>
    <property type="match status" value="1"/>
</dbReference>
<evidence type="ECO:0000313" key="9">
    <source>
        <dbReference type="Proteomes" id="UP000009047"/>
    </source>
</evidence>
<dbReference type="STRING" id="644282.Deba_1746"/>
<organism evidence="8 9">
    <name type="scientific">Desulfarculus baarsii (strain ATCC 33931 / DSM 2075 / LMG 7858 / VKM B-1802 / 2st14)</name>
    <dbReference type="NCBI Taxonomy" id="644282"/>
    <lineage>
        <taxon>Bacteria</taxon>
        <taxon>Pseudomonadati</taxon>
        <taxon>Thermodesulfobacteriota</taxon>
        <taxon>Desulfarculia</taxon>
        <taxon>Desulfarculales</taxon>
        <taxon>Desulfarculaceae</taxon>
        <taxon>Desulfarculus</taxon>
    </lineage>
</organism>
<comment type="subcellular location">
    <subcellularLocation>
        <location evidence="6">Cell inner membrane</location>
        <topology evidence="6">Single-pass membrane protein</topology>
    </subcellularLocation>
</comment>
<keyword evidence="6" id="KW-0997">Cell inner membrane</keyword>
<evidence type="ECO:0000256" key="2">
    <source>
        <dbReference type="ARBA" id="ARBA00022553"/>
    </source>
</evidence>
<dbReference type="SMART" id="SM00900">
    <property type="entry name" value="FMN_bind"/>
    <property type="match status" value="1"/>
</dbReference>
<comment type="cofactor">
    <cofactor evidence="6">
        <name>FMN</name>
        <dbReference type="ChEBI" id="CHEBI:58210"/>
    </cofactor>
</comment>
<dbReference type="OrthoDB" id="9787579at2"/>
<sequence length="191" mass="20482">MRDIIKMAVVLTVICALSGLTLALVHDVTKEPIEYAMLKNVKEPAVMAVISGFDNDPIKDLVKIPIGKDKKGKDAFLMVFPAKKGGKTFAMAFETAAKGYHGDIGVMVGVDAEKNEVTGVSIVSHSETPGLGARITETDFTESFQGKSLENELTKDDINALSGATLSTNGVVAAVNNARTLFEQHRDQMLQ</sequence>
<dbReference type="GO" id="GO:0005886">
    <property type="term" value="C:plasma membrane"/>
    <property type="evidence" value="ECO:0007669"/>
    <property type="project" value="UniProtKB-SubCell"/>
</dbReference>
<dbReference type="InterPro" id="IPR007329">
    <property type="entry name" value="FMN-bd"/>
</dbReference>
<dbReference type="Proteomes" id="UP000009047">
    <property type="component" value="Chromosome"/>
</dbReference>
<keyword evidence="6" id="KW-1003">Cell membrane</keyword>
<comment type="similarity">
    <text evidence="6">Belongs to the RnfG family.</text>
</comment>
<evidence type="ECO:0000259" key="7">
    <source>
        <dbReference type="SMART" id="SM00900"/>
    </source>
</evidence>
<reference evidence="8 9" key="1">
    <citation type="journal article" date="2010" name="Stand. Genomic Sci.">
        <title>Complete genome sequence of Desulfarculus baarsii type strain (2st14).</title>
        <authorList>
            <person name="Sun H."/>
            <person name="Spring S."/>
            <person name="Lapidus A."/>
            <person name="Davenport K."/>
            <person name="Del Rio T.G."/>
            <person name="Tice H."/>
            <person name="Nolan M."/>
            <person name="Copeland A."/>
            <person name="Cheng J.F."/>
            <person name="Lucas S."/>
            <person name="Tapia R."/>
            <person name="Goodwin L."/>
            <person name="Pitluck S."/>
            <person name="Ivanova N."/>
            <person name="Pagani I."/>
            <person name="Mavromatis K."/>
            <person name="Ovchinnikova G."/>
            <person name="Pati A."/>
            <person name="Chen A."/>
            <person name="Palaniappan K."/>
            <person name="Hauser L."/>
            <person name="Chang Y.J."/>
            <person name="Jeffries C.D."/>
            <person name="Detter J.C."/>
            <person name="Han C."/>
            <person name="Rohde M."/>
            <person name="Brambilla E."/>
            <person name="Goker M."/>
            <person name="Woyke T."/>
            <person name="Bristow J."/>
            <person name="Eisen J.A."/>
            <person name="Markowitz V."/>
            <person name="Hugenholtz P."/>
            <person name="Kyrpides N.C."/>
            <person name="Klenk H.P."/>
            <person name="Land M."/>
        </authorList>
    </citation>
    <scope>NUCLEOTIDE SEQUENCE [LARGE SCALE GENOMIC DNA]</scope>
    <source>
        <strain evidence="9">ATCC 33931 / DSM 2075 / LMG 7858 / VKM B-1802 / 2st14</strain>
    </source>
</reference>
<gene>
    <name evidence="6" type="primary">rnfG</name>
    <name evidence="8" type="ordered locus">Deba_1746</name>
</gene>
<dbReference type="EC" id="7.-.-.-" evidence="6"/>
<accession>E1QHS0</accession>
<evidence type="ECO:0000256" key="4">
    <source>
        <dbReference type="ARBA" id="ARBA00022643"/>
    </source>
</evidence>
<name>E1QHS0_DESB2</name>
<dbReference type="AlphaFoldDB" id="E1QHS0"/>
<feature type="domain" description="FMN-binding" evidence="7">
    <location>
        <begin position="99"/>
        <end position="182"/>
    </location>
</feature>
<keyword evidence="6" id="KW-0812">Transmembrane</keyword>
<comment type="function">
    <text evidence="6">Part of a membrane-bound complex that couples electron transfer with translocation of ions across the membrane.</text>
</comment>
<dbReference type="KEGG" id="dbr:Deba_1746"/>
<dbReference type="RefSeq" id="WP_013258565.1">
    <property type="nucleotide sequence ID" value="NC_014365.1"/>
</dbReference>